<evidence type="ECO:0000256" key="1">
    <source>
        <dbReference type="ARBA" id="ARBA00004141"/>
    </source>
</evidence>
<dbReference type="EC" id="2.7.8.5" evidence="11"/>
<feature type="transmembrane region" description="Helical" evidence="13">
    <location>
        <begin position="38"/>
        <end position="55"/>
    </location>
</feature>
<feature type="transmembrane region" description="Helical" evidence="13">
    <location>
        <begin position="62"/>
        <end position="79"/>
    </location>
</feature>
<dbReference type="PANTHER" id="PTHR14269">
    <property type="entry name" value="CDP-DIACYLGLYCEROL--GLYCEROL-3-PHOSPHATE 3-PHOSPHATIDYLTRANSFERASE-RELATED"/>
    <property type="match status" value="1"/>
</dbReference>
<protein>
    <recommendedName>
        <fullName evidence="11">CDP-diacylglycerol--glycerol-3-phosphate 3-phosphatidyltransferase</fullName>
        <ecNumber evidence="11">2.7.8.5</ecNumber>
    </recommendedName>
</protein>
<evidence type="ECO:0000256" key="7">
    <source>
        <dbReference type="ARBA" id="ARBA00023098"/>
    </source>
</evidence>
<accession>A0A1F7F0Y7</accession>
<organism evidence="14 15">
    <name type="scientific">Candidatus Raymondbacteria bacterium RIFOXYD12_FULL_49_13</name>
    <dbReference type="NCBI Taxonomy" id="1817890"/>
    <lineage>
        <taxon>Bacteria</taxon>
        <taxon>Raymondiibacteriota</taxon>
    </lineage>
</organism>
<comment type="similarity">
    <text evidence="2 12">Belongs to the CDP-alcohol phosphatidyltransferase class-I family.</text>
</comment>
<dbReference type="Pfam" id="PF01066">
    <property type="entry name" value="CDP-OH_P_transf"/>
    <property type="match status" value="1"/>
</dbReference>
<dbReference type="NCBIfam" id="TIGR00560">
    <property type="entry name" value="pgsA"/>
    <property type="match status" value="1"/>
</dbReference>
<dbReference type="GO" id="GO:0046474">
    <property type="term" value="P:glycerophospholipid biosynthetic process"/>
    <property type="evidence" value="ECO:0007669"/>
    <property type="project" value="TreeGrafter"/>
</dbReference>
<keyword evidence="9" id="KW-0594">Phospholipid biosynthesis</keyword>
<dbReference type="InterPro" id="IPR004570">
    <property type="entry name" value="Phosphatidylglycerol_P_synth"/>
</dbReference>
<proteinExistence type="inferred from homology"/>
<gene>
    <name evidence="14" type="ORF">A2519_01250</name>
</gene>
<evidence type="ECO:0000256" key="9">
    <source>
        <dbReference type="ARBA" id="ARBA00023209"/>
    </source>
</evidence>
<dbReference type="InterPro" id="IPR043130">
    <property type="entry name" value="CDP-OH_PTrfase_TM_dom"/>
</dbReference>
<dbReference type="InterPro" id="IPR000462">
    <property type="entry name" value="CDP-OH_P_trans"/>
</dbReference>
<evidence type="ECO:0000313" key="15">
    <source>
        <dbReference type="Proteomes" id="UP000179243"/>
    </source>
</evidence>
<sequence>MNKPLRIPLPLTLVSIGKLCLVPVIIKALQSGQHLNAAYGMAAIVAISFFGRFRVNFKAKVFSSVIDGFAFIPVLALLGRMEIAGSERFPALMVLGSLFIVLKELFSMWHSIAFLRGSRDYFAPVSMRRVNEVALVTVAALYTIKRYPFAGPTVVLNLSHLADLAMILVLMVAIADTAGFIWNYFKKRRGIKDMNLATKITLVRLLMSPAFLVIYFYDRNPNFADNSLMFQIIAIVFGIAFVVSDGLDGYFARKRNEVTKFGKYLDPFSDKICTTTIFLCFVASNYVPVWMVALIYYREASISVIRTLAAAENVVVSARRSGKWKTGLQGTAILTILLLATTLSTLAHSSFPSLYPEIYASLLVVWSYVPFTLMALVTAVTVVSGIDYILACRFILDKYFK</sequence>
<dbReference type="InterPro" id="IPR050324">
    <property type="entry name" value="CDP-alcohol_PTase-I"/>
</dbReference>
<evidence type="ECO:0000256" key="2">
    <source>
        <dbReference type="ARBA" id="ARBA00010441"/>
    </source>
</evidence>
<feature type="transmembrane region" description="Helical" evidence="13">
    <location>
        <begin position="91"/>
        <end position="115"/>
    </location>
</feature>
<keyword evidence="8 13" id="KW-0472">Membrane</keyword>
<evidence type="ECO:0000256" key="11">
    <source>
        <dbReference type="NCBIfam" id="TIGR00560"/>
    </source>
</evidence>
<name>A0A1F7F0Y7_UNCRA</name>
<reference evidence="14 15" key="1">
    <citation type="journal article" date="2016" name="Nat. Commun.">
        <title>Thousands of microbial genomes shed light on interconnected biogeochemical processes in an aquifer system.</title>
        <authorList>
            <person name="Anantharaman K."/>
            <person name="Brown C.T."/>
            <person name="Hug L.A."/>
            <person name="Sharon I."/>
            <person name="Castelle C.J."/>
            <person name="Probst A.J."/>
            <person name="Thomas B.C."/>
            <person name="Singh A."/>
            <person name="Wilkins M.J."/>
            <person name="Karaoz U."/>
            <person name="Brodie E.L."/>
            <person name="Williams K.H."/>
            <person name="Hubbard S.S."/>
            <person name="Banfield J.F."/>
        </authorList>
    </citation>
    <scope>NUCLEOTIDE SEQUENCE [LARGE SCALE GENOMIC DNA]</scope>
</reference>
<feature type="transmembrane region" description="Helical" evidence="13">
    <location>
        <begin position="371"/>
        <end position="396"/>
    </location>
</feature>
<dbReference type="InterPro" id="IPR048254">
    <property type="entry name" value="CDP_ALCOHOL_P_TRANSF_CS"/>
</dbReference>
<evidence type="ECO:0000256" key="13">
    <source>
        <dbReference type="SAM" id="Phobius"/>
    </source>
</evidence>
<evidence type="ECO:0000256" key="12">
    <source>
        <dbReference type="RuleBase" id="RU003750"/>
    </source>
</evidence>
<dbReference type="PROSITE" id="PS00379">
    <property type="entry name" value="CDP_ALCOHOL_P_TRANSF"/>
    <property type="match status" value="1"/>
</dbReference>
<dbReference type="Proteomes" id="UP000179243">
    <property type="component" value="Unassembled WGS sequence"/>
</dbReference>
<feature type="transmembrane region" description="Helical" evidence="13">
    <location>
        <begin position="330"/>
        <end position="351"/>
    </location>
</feature>
<comment type="subcellular location">
    <subcellularLocation>
        <location evidence="1">Membrane</location>
        <topology evidence="1">Multi-pass membrane protein</topology>
    </subcellularLocation>
</comment>
<dbReference type="Gene3D" id="1.20.120.1760">
    <property type="match status" value="1"/>
</dbReference>
<evidence type="ECO:0000256" key="6">
    <source>
        <dbReference type="ARBA" id="ARBA00022989"/>
    </source>
</evidence>
<keyword evidence="10" id="KW-1208">Phospholipid metabolism</keyword>
<evidence type="ECO:0000256" key="5">
    <source>
        <dbReference type="ARBA" id="ARBA00022692"/>
    </source>
</evidence>
<keyword evidence="4 12" id="KW-0808">Transferase</keyword>
<feature type="transmembrane region" description="Helical" evidence="13">
    <location>
        <begin position="197"/>
        <end position="217"/>
    </location>
</feature>
<evidence type="ECO:0000256" key="4">
    <source>
        <dbReference type="ARBA" id="ARBA00022679"/>
    </source>
</evidence>
<feature type="transmembrane region" description="Helical" evidence="13">
    <location>
        <begin position="7"/>
        <end position="26"/>
    </location>
</feature>
<dbReference type="GO" id="GO:0008444">
    <property type="term" value="F:CDP-diacylglycerol-glycerol-3-phosphate 3-phosphatidyltransferase activity"/>
    <property type="evidence" value="ECO:0007669"/>
    <property type="project" value="UniProtKB-UniRule"/>
</dbReference>
<dbReference type="PANTHER" id="PTHR14269:SF62">
    <property type="entry name" value="CDP-DIACYLGLYCEROL--GLYCEROL-3-PHOSPHATE 3-PHOSPHATIDYLTRANSFERASE 1, CHLOROPLASTIC"/>
    <property type="match status" value="1"/>
</dbReference>
<dbReference type="GO" id="GO:0016020">
    <property type="term" value="C:membrane"/>
    <property type="evidence" value="ECO:0007669"/>
    <property type="project" value="UniProtKB-SubCell"/>
</dbReference>
<evidence type="ECO:0000256" key="3">
    <source>
        <dbReference type="ARBA" id="ARBA00022516"/>
    </source>
</evidence>
<dbReference type="AlphaFoldDB" id="A0A1F7F0Y7"/>
<keyword evidence="3" id="KW-0444">Lipid biosynthesis</keyword>
<evidence type="ECO:0000256" key="10">
    <source>
        <dbReference type="ARBA" id="ARBA00023264"/>
    </source>
</evidence>
<keyword evidence="6 13" id="KW-1133">Transmembrane helix</keyword>
<comment type="caution">
    <text evidence="14">The sequence shown here is derived from an EMBL/GenBank/DDBJ whole genome shotgun (WGS) entry which is preliminary data.</text>
</comment>
<keyword evidence="7" id="KW-0443">Lipid metabolism</keyword>
<feature type="transmembrane region" description="Helical" evidence="13">
    <location>
        <begin position="229"/>
        <end position="251"/>
    </location>
</feature>
<evidence type="ECO:0000313" key="14">
    <source>
        <dbReference type="EMBL" id="OGK00262.1"/>
    </source>
</evidence>
<dbReference type="EMBL" id="MFYX01000150">
    <property type="protein sequence ID" value="OGK00262.1"/>
    <property type="molecule type" value="Genomic_DNA"/>
</dbReference>
<feature type="transmembrane region" description="Helical" evidence="13">
    <location>
        <begin position="127"/>
        <end position="144"/>
    </location>
</feature>
<evidence type="ECO:0000256" key="8">
    <source>
        <dbReference type="ARBA" id="ARBA00023136"/>
    </source>
</evidence>
<keyword evidence="5 13" id="KW-0812">Transmembrane</keyword>
<feature type="transmembrane region" description="Helical" evidence="13">
    <location>
        <begin position="164"/>
        <end position="185"/>
    </location>
</feature>